<dbReference type="PANTHER" id="PTHR21064:SF5">
    <property type="entry name" value="SLR1880 PROTEIN"/>
    <property type="match status" value="1"/>
</dbReference>
<gene>
    <name evidence="2" type="ORF">H8716_05680</name>
</gene>
<evidence type="ECO:0000313" key="3">
    <source>
        <dbReference type="Proteomes" id="UP000657421"/>
    </source>
</evidence>
<evidence type="ECO:0000313" key="2">
    <source>
        <dbReference type="EMBL" id="MBC8572578.1"/>
    </source>
</evidence>
<keyword evidence="3" id="KW-1185">Reference proteome</keyword>
<dbReference type="RefSeq" id="WP_249307613.1">
    <property type="nucleotide sequence ID" value="NZ_JACRSZ010000004.1"/>
</dbReference>
<dbReference type="Pfam" id="PF01636">
    <property type="entry name" value="APH"/>
    <property type="match status" value="1"/>
</dbReference>
<name>A0ABR7NA04_9FIRM</name>
<dbReference type="InterPro" id="IPR050249">
    <property type="entry name" value="Pseudomonas-type_ThrB"/>
</dbReference>
<protein>
    <submittedName>
        <fullName evidence="2">Aminoglycoside phosphotransferase family protein</fullName>
    </submittedName>
</protein>
<dbReference type="SUPFAM" id="SSF56112">
    <property type="entry name" value="Protein kinase-like (PK-like)"/>
    <property type="match status" value="1"/>
</dbReference>
<reference evidence="2 3" key="1">
    <citation type="submission" date="2020-08" db="EMBL/GenBank/DDBJ databases">
        <title>Genome public.</title>
        <authorList>
            <person name="Liu C."/>
            <person name="Sun Q."/>
        </authorList>
    </citation>
    <scope>NUCLEOTIDE SEQUENCE [LARGE SCALE GENOMIC DNA]</scope>
    <source>
        <strain evidence="2 3">NSJ-46</strain>
    </source>
</reference>
<feature type="domain" description="Aminoglycoside phosphotransferase" evidence="1">
    <location>
        <begin position="26"/>
        <end position="266"/>
    </location>
</feature>
<comment type="caution">
    <text evidence="2">The sequence shown here is derived from an EMBL/GenBank/DDBJ whole genome shotgun (WGS) entry which is preliminary data.</text>
</comment>
<dbReference type="Gene3D" id="3.90.1200.10">
    <property type="match status" value="1"/>
</dbReference>
<dbReference type="PANTHER" id="PTHR21064">
    <property type="entry name" value="AMINOGLYCOSIDE PHOSPHOTRANSFERASE DOMAIN-CONTAINING PROTEIN-RELATED"/>
    <property type="match status" value="1"/>
</dbReference>
<accession>A0ABR7NA04</accession>
<dbReference type="EMBL" id="JACRSZ010000004">
    <property type="protein sequence ID" value="MBC8572578.1"/>
    <property type="molecule type" value="Genomic_DNA"/>
</dbReference>
<dbReference type="Proteomes" id="UP000657421">
    <property type="component" value="Unassembled WGS sequence"/>
</dbReference>
<evidence type="ECO:0000259" key="1">
    <source>
        <dbReference type="Pfam" id="PF01636"/>
    </source>
</evidence>
<sequence>MNQETLAAGRQEAISGFSIEGSFVSCKPCGHGHINDTYMIEFEQDGVICHYSLQHMNRAVFTDPVSLMENILHVTDYLKKQILAQGGDPQRETLDFVHAKTGEPYFIDSYGEYWRAYHFIEDAYALEELSGPEDFYESAVAFGHFQKMLADFPADTLHETIAGFHDTRTRFTAFEKAVESDVCGRASDVQREIQFVKDRYDVACILGNLLADGTLPLRVTHNDTKSNNVLIDEATKKGLCVIDLDTVMPGLAVNDFGDSIRFGASTGAEDEKDLSKISCDLYLYDVYAKGFIEGCEGILTDDEIRCLPLGAKVMTYECGMRFLTDYLSGDVYFKIDYPTHNLDRARTQFKLVADMEDKWDEMQRIVLKYI</sequence>
<dbReference type="InterPro" id="IPR002575">
    <property type="entry name" value="Aminoglycoside_PTrfase"/>
</dbReference>
<organism evidence="2 3">
    <name type="scientific">Jingyaoa shaoxingensis</name>
    <dbReference type="NCBI Taxonomy" id="2763671"/>
    <lineage>
        <taxon>Bacteria</taxon>
        <taxon>Bacillati</taxon>
        <taxon>Bacillota</taxon>
        <taxon>Clostridia</taxon>
        <taxon>Lachnospirales</taxon>
        <taxon>Lachnospiraceae</taxon>
        <taxon>Jingyaoa</taxon>
    </lineage>
</organism>
<dbReference type="InterPro" id="IPR011009">
    <property type="entry name" value="Kinase-like_dom_sf"/>
</dbReference>
<proteinExistence type="predicted"/>